<evidence type="ECO:0000313" key="2">
    <source>
        <dbReference type="Proteomes" id="UP000830116"/>
    </source>
</evidence>
<evidence type="ECO:0000313" key="1">
    <source>
        <dbReference type="EMBL" id="UOF02951.1"/>
    </source>
</evidence>
<dbReference type="RefSeq" id="WP_243540770.1">
    <property type="nucleotide sequence ID" value="NZ_CP093442.1"/>
</dbReference>
<sequence length="159" mass="18624">MQALKWLTYSVALSGLLIGYLGNPFGKKEPLPTSQEFEQLYMKSKTYFEVGNFEGVVDLSRKIPKDLPPKYSDIREFERRSKQELEKYKKQLKEGKSFSQEIDRLPAALRDSYFDAQISAQSGRCREAYDHMSPVSRYLGNREDLKIFRKCRLTEKKSY</sequence>
<gene>
    <name evidence="1" type="ORF">MNR06_08310</name>
</gene>
<dbReference type="Proteomes" id="UP000830116">
    <property type="component" value="Chromosome"/>
</dbReference>
<organism evidence="1 2">
    <name type="scientific">Bdellovibrio reynosensis</name>
    <dbReference type="NCBI Taxonomy" id="2835041"/>
    <lineage>
        <taxon>Bacteria</taxon>
        <taxon>Pseudomonadati</taxon>
        <taxon>Bdellovibrionota</taxon>
        <taxon>Bdellovibrionia</taxon>
        <taxon>Bdellovibrionales</taxon>
        <taxon>Pseudobdellovibrionaceae</taxon>
        <taxon>Bdellovibrio</taxon>
    </lineage>
</organism>
<name>A0ABY4CGM0_9BACT</name>
<protein>
    <submittedName>
        <fullName evidence="1">Uncharacterized protein</fullName>
    </submittedName>
</protein>
<reference evidence="1" key="1">
    <citation type="submission" date="2022-03" db="EMBL/GenBank/DDBJ databases">
        <title>Genome Identification and Characterization of new species Bdellovibrio reynosense LBG001 sp. nov. from a Mexico soil sample.</title>
        <authorList>
            <person name="Camilli A."/>
            <person name="Ajao Y."/>
            <person name="Guo X."/>
        </authorList>
    </citation>
    <scope>NUCLEOTIDE SEQUENCE</scope>
    <source>
        <strain evidence="1">LBG001</strain>
    </source>
</reference>
<accession>A0ABY4CGM0</accession>
<keyword evidence="2" id="KW-1185">Reference proteome</keyword>
<proteinExistence type="predicted"/>
<dbReference type="EMBL" id="CP093442">
    <property type="protein sequence ID" value="UOF02951.1"/>
    <property type="molecule type" value="Genomic_DNA"/>
</dbReference>